<proteinExistence type="predicted"/>
<name>A0A0F9UZD9_9ZZZZ</name>
<reference evidence="1" key="1">
    <citation type="journal article" date="2015" name="Nature">
        <title>Complex archaea that bridge the gap between prokaryotes and eukaryotes.</title>
        <authorList>
            <person name="Spang A."/>
            <person name="Saw J.H."/>
            <person name="Jorgensen S.L."/>
            <person name="Zaremba-Niedzwiedzka K."/>
            <person name="Martijn J."/>
            <person name="Lind A.E."/>
            <person name="van Eijk R."/>
            <person name="Schleper C."/>
            <person name="Guy L."/>
            <person name="Ettema T.J."/>
        </authorList>
    </citation>
    <scope>NUCLEOTIDE SEQUENCE</scope>
</reference>
<dbReference type="SUPFAM" id="SSF52949">
    <property type="entry name" value="Macro domain-like"/>
    <property type="match status" value="1"/>
</dbReference>
<dbReference type="EMBL" id="LAZR01000495">
    <property type="protein sequence ID" value="KKN66646.1"/>
    <property type="molecule type" value="Genomic_DNA"/>
</dbReference>
<gene>
    <name evidence="1" type="ORF">LCGC14_0469810</name>
</gene>
<protein>
    <submittedName>
        <fullName evidence="1">Uncharacterized protein</fullName>
    </submittedName>
</protein>
<dbReference type="AlphaFoldDB" id="A0A0F9UZD9"/>
<organism evidence="1">
    <name type="scientific">marine sediment metagenome</name>
    <dbReference type="NCBI Taxonomy" id="412755"/>
    <lineage>
        <taxon>unclassified sequences</taxon>
        <taxon>metagenomes</taxon>
        <taxon>ecological metagenomes</taxon>
    </lineage>
</organism>
<dbReference type="Gene3D" id="3.40.220.10">
    <property type="entry name" value="Leucine Aminopeptidase, subunit E, domain 1"/>
    <property type="match status" value="1"/>
</dbReference>
<evidence type="ECO:0000313" key="1">
    <source>
        <dbReference type="EMBL" id="KKN66646.1"/>
    </source>
</evidence>
<dbReference type="InterPro" id="IPR043472">
    <property type="entry name" value="Macro_dom-like"/>
</dbReference>
<sequence>MQPSNYIIAGRLKSVEGDSSLPIAAGHRIIVNLCSTDGEWESSSELGERWEKIKQEYTRWYRSQHKFTIGEVQEINVQSDTCLVNALVYDGDHILDEEAVTEFADKVGNLAKDYSSSVHINGTNDDDWGMIETQLVEKIIKRGVNVTVYGKD</sequence>
<comment type="caution">
    <text evidence="1">The sequence shown here is derived from an EMBL/GenBank/DDBJ whole genome shotgun (WGS) entry which is preliminary data.</text>
</comment>
<accession>A0A0F9UZD9</accession>